<dbReference type="EMBL" id="JACRTI010000023">
    <property type="protein sequence ID" value="MBC8602179.1"/>
    <property type="molecule type" value="Genomic_DNA"/>
</dbReference>
<evidence type="ECO:0000313" key="5">
    <source>
        <dbReference type="Proteomes" id="UP000629596"/>
    </source>
</evidence>
<reference evidence="3 4" key="1">
    <citation type="submission" date="2018-07" db="EMBL/GenBank/DDBJ databases">
        <title>Parabacteroides acidifaciens nov. sp., isolated from human feces.</title>
        <authorList>
            <person name="Wang Y.J."/>
        </authorList>
    </citation>
    <scope>NUCLEOTIDE SEQUENCE [LARGE SCALE GENOMIC DNA]</scope>
    <source>
        <strain evidence="3 4">426-9</strain>
    </source>
</reference>
<dbReference type="Pfam" id="PF01797">
    <property type="entry name" value="Y1_Tnp"/>
    <property type="match status" value="1"/>
</dbReference>
<dbReference type="Proteomes" id="UP000629596">
    <property type="component" value="Unassembled WGS sequence"/>
</dbReference>
<sequence>MSQSLTKIYIHLVFSTKDRFPFITREWRNGLHRYIGGILNQTDNAPVCIGGIHDHVHILFIQSKSCSLADIIRTVKSNSSSWMQEQGCSKFCWQGGYAAFSVSSSRKDAVEEYILNQEEHHRKVTFAEEIQAFCKAYNIDNYEERYFMD</sequence>
<dbReference type="PANTHER" id="PTHR33360">
    <property type="entry name" value="TRANSPOSASE FOR INSERTION SEQUENCE ELEMENT IS200"/>
    <property type="match status" value="1"/>
</dbReference>
<dbReference type="NCBIfam" id="NF033573">
    <property type="entry name" value="transpos_IS200"/>
    <property type="match status" value="1"/>
</dbReference>
<dbReference type="Gene3D" id="3.30.70.1290">
    <property type="entry name" value="Transposase IS200-like"/>
    <property type="match status" value="1"/>
</dbReference>
<dbReference type="SUPFAM" id="SSF143422">
    <property type="entry name" value="Transposase IS200-like"/>
    <property type="match status" value="1"/>
</dbReference>
<dbReference type="Proteomes" id="UP000256321">
    <property type="component" value="Unassembled WGS sequence"/>
</dbReference>
<dbReference type="PANTHER" id="PTHR33360:SF2">
    <property type="entry name" value="TRANSPOSASE FOR INSERTION SEQUENCE ELEMENT IS200"/>
    <property type="match status" value="1"/>
</dbReference>
<dbReference type="InterPro" id="IPR002686">
    <property type="entry name" value="Transposase_17"/>
</dbReference>
<keyword evidence="5" id="KW-1185">Reference proteome</keyword>
<evidence type="ECO:0000313" key="2">
    <source>
        <dbReference type="EMBL" id="MBC8602179.1"/>
    </source>
</evidence>
<proteinExistence type="predicted"/>
<protein>
    <submittedName>
        <fullName evidence="3">IS200/IS605 family transposase</fullName>
    </submittedName>
</protein>
<reference evidence="2 5" key="2">
    <citation type="submission" date="2020-08" db="EMBL/GenBank/DDBJ databases">
        <title>Genome public.</title>
        <authorList>
            <person name="Liu C."/>
            <person name="Sun Q."/>
        </authorList>
    </citation>
    <scope>NUCLEOTIDE SEQUENCE [LARGE SCALE GENOMIC DNA]</scope>
    <source>
        <strain evidence="2 5">426_9</strain>
    </source>
</reference>
<organism evidence="3 4">
    <name type="scientific">Parabacteroides acidifaciens</name>
    <dbReference type="NCBI Taxonomy" id="2290935"/>
    <lineage>
        <taxon>Bacteria</taxon>
        <taxon>Pseudomonadati</taxon>
        <taxon>Bacteroidota</taxon>
        <taxon>Bacteroidia</taxon>
        <taxon>Bacteroidales</taxon>
        <taxon>Tannerellaceae</taxon>
        <taxon>Parabacteroides</taxon>
    </lineage>
</organism>
<evidence type="ECO:0000313" key="4">
    <source>
        <dbReference type="Proteomes" id="UP000256321"/>
    </source>
</evidence>
<dbReference type="InterPro" id="IPR036515">
    <property type="entry name" value="Transposase_17_sf"/>
</dbReference>
<evidence type="ECO:0000259" key="1">
    <source>
        <dbReference type="SMART" id="SM01321"/>
    </source>
</evidence>
<dbReference type="AlphaFoldDB" id="A0A3D8HDQ8"/>
<dbReference type="RefSeq" id="WP_115499686.1">
    <property type="nucleotide sequence ID" value="NZ_JACRTI010000023.1"/>
</dbReference>
<evidence type="ECO:0000313" key="3">
    <source>
        <dbReference type="EMBL" id="RDU49078.1"/>
    </source>
</evidence>
<name>A0A3D8HDQ8_9BACT</name>
<accession>A0A3D8HDQ8</accession>
<dbReference type="SMART" id="SM01321">
    <property type="entry name" value="Y1_Tnp"/>
    <property type="match status" value="1"/>
</dbReference>
<dbReference type="GO" id="GO:0004803">
    <property type="term" value="F:transposase activity"/>
    <property type="evidence" value="ECO:0007669"/>
    <property type="project" value="InterPro"/>
</dbReference>
<feature type="domain" description="Transposase IS200-like" evidence="1">
    <location>
        <begin position="5"/>
        <end position="117"/>
    </location>
</feature>
<dbReference type="EMBL" id="QREV01000023">
    <property type="protein sequence ID" value="RDU49078.1"/>
    <property type="molecule type" value="Genomic_DNA"/>
</dbReference>
<dbReference type="GO" id="GO:0003677">
    <property type="term" value="F:DNA binding"/>
    <property type="evidence" value="ECO:0007669"/>
    <property type="project" value="InterPro"/>
</dbReference>
<comment type="caution">
    <text evidence="3">The sequence shown here is derived from an EMBL/GenBank/DDBJ whole genome shotgun (WGS) entry which is preliminary data.</text>
</comment>
<dbReference type="GO" id="GO:0006313">
    <property type="term" value="P:DNA transposition"/>
    <property type="evidence" value="ECO:0007669"/>
    <property type="project" value="InterPro"/>
</dbReference>
<gene>
    <name evidence="3" type="primary">tnpA</name>
    <name evidence="3" type="ORF">DWU89_10950</name>
    <name evidence="2" type="ORF">H8784_10680</name>
</gene>